<evidence type="ECO:0000256" key="8">
    <source>
        <dbReference type="ARBA" id="ARBA00022989"/>
    </source>
</evidence>
<feature type="domain" description="EMC1 first beta-propeller" evidence="14">
    <location>
        <begin position="19"/>
        <end position="417"/>
    </location>
</feature>
<dbReference type="EMBL" id="JPKY01000103">
    <property type="protein sequence ID" value="KFH42143.1"/>
    <property type="molecule type" value="Genomic_DNA"/>
</dbReference>
<dbReference type="InterPro" id="IPR026895">
    <property type="entry name" value="EMC1"/>
</dbReference>
<evidence type="ECO:0000256" key="7">
    <source>
        <dbReference type="ARBA" id="ARBA00022824"/>
    </source>
</evidence>
<dbReference type="Pfam" id="PF07774">
    <property type="entry name" value="EMC1_C"/>
    <property type="match status" value="1"/>
</dbReference>
<evidence type="ECO:0000256" key="2">
    <source>
        <dbReference type="ARBA" id="ARBA00007904"/>
    </source>
</evidence>
<dbReference type="PANTHER" id="PTHR21573">
    <property type="entry name" value="ER MEMBRANE PROTEIN COMPLEX SUBUNIT 1"/>
    <property type="match status" value="1"/>
</dbReference>
<evidence type="ECO:0000256" key="3">
    <source>
        <dbReference type="ARBA" id="ARBA00011276"/>
    </source>
</evidence>
<evidence type="ECO:0000256" key="9">
    <source>
        <dbReference type="ARBA" id="ARBA00023136"/>
    </source>
</evidence>
<evidence type="ECO:0000256" key="6">
    <source>
        <dbReference type="ARBA" id="ARBA00022729"/>
    </source>
</evidence>
<sequence length="971" mass="104929">MRGLSNSLLLLGLSSLAAAVFKDEVGDVDFHHALFGVPQPETTFFHRPRKDDKASLLYTLGDVGVFGAVNPSNGAVVWRHQISSNTTDGGGHLRAPEDEDWVAAAYGHSVHAWSAMTGRNVWHAEFAGQVKDLEIMEMTETSRKDVLTLFQEDGVTVLRRLHGTLGTIVWEFREHNKDIPLQVSTNIANIYVVSLHGSPSSYNLKITSLDTATGARVNDWAVGTKGDVHGPKDVMFVGANSAAPILAWADSSLSKLNIHVLGSKGKQEFPLASDTIDVAVHAPHKIQSQPHFLVHMKSAAGNRAEVHHINLKNGQISKAYELAHLKAQCAFSTSSEGANVYFTRTCEDEVTITSSESPAILSRWLPKKAHDLKPVHAVSEVIRKPGGEEFAVRSAAVTSDEDWVMVRNGEKDWSRPEGLSGAVAAVWVDIPEAEDLAKVLEQEAHTNPVSAYIHRVNRHINDLRRFPAWLQSIPSRLKDSILGGGAGPKETGLRRDSFGFNKIIVLVTRRGRVYGLDTGNSGKILWATQVFPQATDHALDVKGIVAQDGSQVIVTVSGSRGEAVQVDALTGELLSAVPPQGSVSVSSTAIVEGPVGPYLLQLSPDGKPIGPLSAATAPKNTIVIRSGDDMLKGFKLVADEDKVTQQEIWQLQVMPTQRIVQVATRAPHDPVASIGRVLGDRRVSYKYLNPNTVVVAIFDDAVSALSVQVVDTVSGQILTSQRFDGVDGGKDISCAIAENFHVCSFFGQHKLNDGTNRLVKGYQIVSTDLYESPTPNDRGPLGDAANFSSLEPVDTPSGPPLPWAVSQGWVISQPIRTLTVTQTRQGIANRQILGFMPESHGIVGLPRVVIDPRRPVGRDPTPAEMEAEGLAKYAAALEIDPRTIISHERDVVGVEGIVATPAIVESTSLVVAYGIDIFGTRVAPSGVFDILGKGFNKTTLILTVVSLFGGVMFLAPMVRRKQINRRWEVPT</sequence>
<comment type="similarity">
    <text evidence="2">Belongs to the EMC1 family.</text>
</comment>
<dbReference type="InterPro" id="IPR011047">
    <property type="entry name" value="Quinoprotein_ADH-like_sf"/>
</dbReference>
<evidence type="ECO:0000313" key="15">
    <source>
        <dbReference type="EMBL" id="KFH42143.1"/>
    </source>
</evidence>
<keyword evidence="6 12" id="KW-0732">Signal</keyword>
<name>A0A086SYG1_HAPC1</name>
<dbReference type="Pfam" id="PF25293">
    <property type="entry name" value="Beta-prop_EMC1_N"/>
    <property type="match status" value="1"/>
</dbReference>
<dbReference type="OrthoDB" id="28092at2759"/>
<keyword evidence="8 11" id="KW-1133">Transmembrane helix</keyword>
<keyword evidence="7" id="KW-0256">Endoplasmic reticulum</keyword>
<comment type="subunit">
    <text evidence="3">Component of the ER membrane protein complex (EMC).</text>
</comment>
<reference evidence="16" key="1">
    <citation type="journal article" date="2014" name="Genome Announc.">
        <title>Genome sequence and annotation of Acremonium chrysogenum, producer of the beta-lactam antibiotic cephalosporin C.</title>
        <authorList>
            <person name="Terfehr D."/>
            <person name="Dahlmann T.A."/>
            <person name="Specht T."/>
            <person name="Zadra I."/>
            <person name="Kuernsteiner H."/>
            <person name="Kueck U."/>
        </authorList>
    </citation>
    <scope>NUCLEOTIDE SEQUENCE [LARGE SCALE GENOMIC DNA]</scope>
    <source>
        <strain evidence="16">ATCC 11550 / CBS 779.69 / DSM 880 / IAM 14645 / JCM 23072 / IMI 49137</strain>
    </source>
</reference>
<evidence type="ECO:0000259" key="13">
    <source>
        <dbReference type="Pfam" id="PF07774"/>
    </source>
</evidence>
<feature type="signal peptide" evidence="12">
    <location>
        <begin position="1"/>
        <end position="19"/>
    </location>
</feature>
<dbReference type="SUPFAM" id="SSF50998">
    <property type="entry name" value="Quinoprotein alcohol dehydrogenase-like"/>
    <property type="match status" value="2"/>
</dbReference>
<evidence type="ECO:0000256" key="5">
    <source>
        <dbReference type="ARBA" id="ARBA00022692"/>
    </source>
</evidence>
<dbReference type="InterPro" id="IPR011678">
    <property type="entry name" value="EMC1_C"/>
</dbReference>
<organism evidence="15 16">
    <name type="scientific">Hapsidospora chrysogenum (strain ATCC 11550 / CBS 779.69 / DSM 880 / IAM 14645 / JCM 23072 / IMI 49137)</name>
    <name type="common">Acremonium chrysogenum</name>
    <dbReference type="NCBI Taxonomy" id="857340"/>
    <lineage>
        <taxon>Eukaryota</taxon>
        <taxon>Fungi</taxon>
        <taxon>Dikarya</taxon>
        <taxon>Ascomycota</taxon>
        <taxon>Pezizomycotina</taxon>
        <taxon>Sordariomycetes</taxon>
        <taxon>Hypocreomycetidae</taxon>
        <taxon>Hypocreales</taxon>
        <taxon>Bionectriaceae</taxon>
        <taxon>Hapsidospora</taxon>
    </lineage>
</organism>
<feature type="transmembrane region" description="Helical" evidence="11">
    <location>
        <begin position="940"/>
        <end position="958"/>
    </location>
</feature>
<comment type="caution">
    <text evidence="15">The sequence shown here is derived from an EMBL/GenBank/DDBJ whole genome shotgun (WGS) entry which is preliminary data.</text>
</comment>
<dbReference type="Gene3D" id="2.130.10.10">
    <property type="entry name" value="YVTN repeat-like/Quinoprotein amine dehydrogenase"/>
    <property type="match status" value="2"/>
</dbReference>
<keyword evidence="5 11" id="KW-0812">Transmembrane</keyword>
<evidence type="ECO:0000313" key="16">
    <source>
        <dbReference type="Proteomes" id="UP000029964"/>
    </source>
</evidence>
<keyword evidence="9 11" id="KW-0472">Membrane</keyword>
<keyword evidence="10" id="KW-0325">Glycoprotein</keyword>
<dbReference type="STRING" id="857340.A0A086SYG1"/>
<dbReference type="GO" id="GO:0072546">
    <property type="term" value="C:EMC complex"/>
    <property type="evidence" value="ECO:0007669"/>
    <property type="project" value="InterPro"/>
</dbReference>
<feature type="chain" id="PRO_5001815228" description="ER membrane protein complex subunit 1" evidence="12">
    <location>
        <begin position="20"/>
        <end position="971"/>
    </location>
</feature>
<keyword evidence="16" id="KW-1185">Reference proteome</keyword>
<proteinExistence type="inferred from homology"/>
<dbReference type="InterPro" id="IPR058545">
    <property type="entry name" value="Beta-prop_EMC1_1st"/>
</dbReference>
<accession>A0A086SYG1</accession>
<evidence type="ECO:0000256" key="1">
    <source>
        <dbReference type="ARBA" id="ARBA00004115"/>
    </source>
</evidence>
<evidence type="ECO:0000259" key="14">
    <source>
        <dbReference type="Pfam" id="PF25293"/>
    </source>
</evidence>
<dbReference type="Proteomes" id="UP000029964">
    <property type="component" value="Unassembled WGS sequence"/>
</dbReference>
<gene>
    <name evidence="15" type="ORF">ACRE_071440</name>
</gene>
<evidence type="ECO:0000256" key="4">
    <source>
        <dbReference type="ARBA" id="ARBA00020824"/>
    </source>
</evidence>
<dbReference type="GO" id="GO:0034975">
    <property type="term" value="P:protein folding in endoplasmic reticulum"/>
    <property type="evidence" value="ECO:0007669"/>
    <property type="project" value="TreeGrafter"/>
</dbReference>
<evidence type="ECO:0000256" key="11">
    <source>
        <dbReference type="SAM" id="Phobius"/>
    </source>
</evidence>
<dbReference type="HOGENOM" id="CLU_005034_0_1_1"/>
<dbReference type="AlphaFoldDB" id="A0A086SYG1"/>
<protein>
    <recommendedName>
        <fullName evidence="4">ER membrane protein complex subunit 1</fullName>
    </recommendedName>
</protein>
<evidence type="ECO:0000256" key="12">
    <source>
        <dbReference type="SAM" id="SignalP"/>
    </source>
</evidence>
<dbReference type="InterPro" id="IPR015943">
    <property type="entry name" value="WD40/YVTN_repeat-like_dom_sf"/>
</dbReference>
<evidence type="ECO:0000256" key="10">
    <source>
        <dbReference type="ARBA" id="ARBA00023180"/>
    </source>
</evidence>
<comment type="subcellular location">
    <subcellularLocation>
        <location evidence="1">Endoplasmic reticulum membrane</location>
        <topology evidence="1">Single-pass type I membrane protein</topology>
    </subcellularLocation>
</comment>
<feature type="domain" description="ER membrane protein complex subunit 1 C-terminal" evidence="13">
    <location>
        <begin position="738"/>
        <end position="967"/>
    </location>
</feature>
<dbReference type="PANTHER" id="PTHR21573:SF0">
    <property type="entry name" value="ER MEMBRANE PROTEIN COMPLEX SUBUNIT 1"/>
    <property type="match status" value="1"/>
</dbReference>